<gene>
    <name evidence="1" type="primary">lysB</name>
    <name evidence="1" type="ORF">VSR83_28375</name>
</gene>
<dbReference type="Proteomes" id="UP001392318">
    <property type="component" value="Unassembled WGS sequence"/>
</dbReference>
<keyword evidence="2" id="KW-1185">Reference proteome</keyword>
<organism evidence="1 2">
    <name type="scientific">Paraburkholderia unamae</name>
    <dbReference type="NCBI Taxonomy" id="219649"/>
    <lineage>
        <taxon>Bacteria</taxon>
        <taxon>Pseudomonadati</taxon>
        <taxon>Pseudomonadota</taxon>
        <taxon>Betaproteobacteria</taxon>
        <taxon>Burkholderiales</taxon>
        <taxon>Burkholderiaceae</taxon>
        <taxon>Paraburkholderia</taxon>
    </lineage>
</organism>
<evidence type="ECO:0000313" key="1">
    <source>
        <dbReference type="EMBL" id="MEM5403901.1"/>
    </source>
</evidence>
<protein>
    <submittedName>
        <fullName evidence="1">Rz-like lysis system protein LysB</fullName>
    </submittedName>
</protein>
<reference evidence="1" key="1">
    <citation type="submission" date="2024-01" db="EMBL/GenBank/DDBJ databases">
        <title>The diversity of rhizobia nodulating Mimosa spp. in eleven states of Brazil covering several biomes is determined by host plant, location, and edaphic factors.</title>
        <authorList>
            <person name="Rouws L."/>
            <person name="Barauna A."/>
            <person name="Beukes C."/>
            <person name="De Faria S.M."/>
            <person name="Gross E."/>
            <person name="Dos Reis Junior F.B."/>
            <person name="Simon M."/>
            <person name="Maluk M."/>
            <person name="Odee D.W."/>
            <person name="Kenicer G."/>
            <person name="Young J.P.W."/>
            <person name="Reis V.M."/>
            <person name="Zilli J."/>
            <person name="James E.K."/>
        </authorList>
    </citation>
    <scope>NUCLEOTIDE SEQUENCE</scope>
    <source>
        <strain evidence="1">JPY452</strain>
    </source>
</reference>
<comment type="caution">
    <text evidence="1">The sequence shown here is derived from an EMBL/GenBank/DDBJ whole genome shotgun (WGS) entry which is preliminary data.</text>
</comment>
<proteinExistence type="predicted"/>
<name>A0ACC6RQ82_9BURK</name>
<dbReference type="EMBL" id="JAYMRU010000025">
    <property type="protein sequence ID" value="MEM5403901.1"/>
    <property type="molecule type" value="Genomic_DNA"/>
</dbReference>
<sequence length="134" mass="14512">MLVALLTAAAGVFYVRELRAELAESAQQLASANQGIADRDGTIKRMKDDANEKAMQQKQLDGTRAAIAFQLETVQQENRRLKSENAEIRAWADTPLPFDIARLHDTPAQTGADDYAAAVSDRTALHAPGDGPAH</sequence>
<evidence type="ECO:0000313" key="2">
    <source>
        <dbReference type="Proteomes" id="UP001392318"/>
    </source>
</evidence>
<accession>A0ACC6RQ82</accession>